<dbReference type="EMBL" id="QETF01000012">
    <property type="protein sequence ID" value="PWG16496.1"/>
    <property type="molecule type" value="Genomic_DNA"/>
</dbReference>
<accession>A0A2V1P2H3</accession>
<feature type="compositionally biased region" description="Acidic residues" evidence="1">
    <location>
        <begin position="54"/>
        <end position="70"/>
    </location>
</feature>
<name>A0A2V1P2H3_9RHOB</name>
<dbReference type="NCBIfam" id="TIGR02098">
    <property type="entry name" value="MJ0042_CXXC"/>
    <property type="match status" value="1"/>
</dbReference>
<feature type="compositionally biased region" description="Basic and acidic residues" evidence="1">
    <location>
        <begin position="148"/>
        <end position="168"/>
    </location>
</feature>
<protein>
    <submittedName>
        <fullName evidence="4">Thioredoxin</fullName>
    </submittedName>
</protein>
<feature type="domain" description="Zinc finger/thioredoxin putative" evidence="3">
    <location>
        <begin position="1"/>
        <end position="36"/>
    </location>
</feature>
<evidence type="ECO:0000313" key="5">
    <source>
        <dbReference type="Proteomes" id="UP000245293"/>
    </source>
</evidence>
<feature type="region of interest" description="Disordered" evidence="1">
    <location>
        <begin position="204"/>
        <end position="226"/>
    </location>
</feature>
<keyword evidence="5" id="KW-1185">Reference proteome</keyword>
<keyword evidence="2" id="KW-0812">Transmembrane</keyword>
<dbReference type="RefSeq" id="WP_109389092.1">
    <property type="nucleotide sequence ID" value="NZ_QETF01000012.1"/>
</dbReference>
<gene>
    <name evidence="4" type="ORF">DFK10_11040</name>
</gene>
<keyword evidence="2" id="KW-1133">Transmembrane helix</keyword>
<dbReference type="OrthoDB" id="7159357at2"/>
<feature type="transmembrane region" description="Helical" evidence="2">
    <location>
        <begin position="233"/>
        <end position="251"/>
    </location>
</feature>
<dbReference type="Pfam" id="PF13717">
    <property type="entry name" value="Zn_ribbon_4"/>
    <property type="match status" value="1"/>
</dbReference>
<comment type="caution">
    <text evidence="4">The sequence shown here is derived from an EMBL/GenBank/DDBJ whole genome shotgun (WGS) entry which is preliminary data.</text>
</comment>
<dbReference type="Proteomes" id="UP000245293">
    <property type="component" value="Unassembled WGS sequence"/>
</dbReference>
<evidence type="ECO:0000313" key="4">
    <source>
        <dbReference type="EMBL" id="PWG16496.1"/>
    </source>
</evidence>
<evidence type="ECO:0000259" key="3">
    <source>
        <dbReference type="Pfam" id="PF13717"/>
    </source>
</evidence>
<evidence type="ECO:0000256" key="1">
    <source>
        <dbReference type="SAM" id="MobiDB-lite"/>
    </source>
</evidence>
<keyword evidence="2" id="KW-0472">Membrane</keyword>
<sequence>MRLVCPNCGAQYEVADDVIPDSGRDVQCSNCGHTWFEEPGIAAQPAPHQPEPEPIPDPEPTPEPEPEPEPEEAHEPEPEPEPLDQAEDTETPDDAPQPETGPERRTIDPEVARILREEREREEAVRHAEADSLESQPDLGLDDAASPDDQRSEEARRRMARLRGEESKPSGPAAAAAAAAATVAASKDGDQVRRDLLPDIDEINSTLQSDGEPGPAQMEDRAQSSRSGGFRRGFLLVVLLAVIAALVYVFAPQIGDAVPALADPLDAYVVQVNEWRLWLDATLQDLMAGMEYGPDAATDSTPTVSPEAPETPETPEAPTE</sequence>
<proteinExistence type="predicted"/>
<feature type="region of interest" description="Disordered" evidence="1">
    <location>
        <begin position="292"/>
        <end position="320"/>
    </location>
</feature>
<evidence type="ECO:0000256" key="2">
    <source>
        <dbReference type="SAM" id="Phobius"/>
    </source>
</evidence>
<dbReference type="InterPro" id="IPR011723">
    <property type="entry name" value="Znf/thioredoxin_put"/>
</dbReference>
<dbReference type="AlphaFoldDB" id="A0A2V1P2H3"/>
<reference evidence="5" key="1">
    <citation type="submission" date="2018-05" db="EMBL/GenBank/DDBJ databases">
        <authorList>
            <person name="Du Z."/>
            <person name="Wang X."/>
        </authorList>
    </citation>
    <scope>NUCLEOTIDE SEQUENCE [LARGE SCALE GENOMIC DNA]</scope>
    <source>
        <strain evidence="5">WDS4C29</strain>
    </source>
</reference>
<organism evidence="4 5">
    <name type="scientific">Salibaculum griseiflavum</name>
    <dbReference type="NCBI Taxonomy" id="1914409"/>
    <lineage>
        <taxon>Bacteria</taxon>
        <taxon>Pseudomonadati</taxon>
        <taxon>Pseudomonadota</taxon>
        <taxon>Alphaproteobacteria</taxon>
        <taxon>Rhodobacterales</taxon>
        <taxon>Roseobacteraceae</taxon>
        <taxon>Salibaculum</taxon>
    </lineage>
</organism>
<feature type="compositionally biased region" description="Low complexity" evidence="1">
    <location>
        <begin position="173"/>
        <end position="185"/>
    </location>
</feature>
<feature type="region of interest" description="Disordered" evidence="1">
    <location>
        <begin position="39"/>
        <end position="190"/>
    </location>
</feature>
<feature type="compositionally biased region" description="Acidic residues" evidence="1">
    <location>
        <begin position="78"/>
        <end position="93"/>
    </location>
</feature>
<feature type="compositionally biased region" description="Basic and acidic residues" evidence="1">
    <location>
        <begin position="101"/>
        <end position="130"/>
    </location>
</feature>